<dbReference type="Proteomes" id="UP000004471">
    <property type="component" value="Unassembled WGS sequence"/>
</dbReference>
<accession>F3FH97</accession>
<protein>
    <submittedName>
        <fullName evidence="1">Uncharacterized protein</fullName>
    </submittedName>
</protein>
<evidence type="ECO:0000313" key="1">
    <source>
        <dbReference type="EMBL" id="EGH29583.1"/>
    </source>
</evidence>
<dbReference type="EMBL" id="AEAH01000541">
    <property type="protein sequence ID" value="EGH29583.1"/>
    <property type="molecule type" value="Genomic_DNA"/>
</dbReference>
<evidence type="ECO:0000313" key="2">
    <source>
        <dbReference type="Proteomes" id="UP000004471"/>
    </source>
</evidence>
<proteinExistence type="predicted"/>
<name>F3FH97_PSESX</name>
<comment type="caution">
    <text evidence="1">The sequence shown here is derived from an EMBL/GenBank/DDBJ whole genome shotgun (WGS) entry which is preliminary data.</text>
</comment>
<reference evidence="1 2" key="1">
    <citation type="journal article" date="2011" name="PLoS Pathog.">
        <title>Dynamic evolution of pathogenicity revealed by sequencing and comparative genomics of 19 Pseudomonas syringae isolates.</title>
        <authorList>
            <person name="Baltrus D.A."/>
            <person name="Nishimura M.T."/>
            <person name="Romanchuk A."/>
            <person name="Chang J.H."/>
            <person name="Mukhtar M.S."/>
            <person name="Cherkis K."/>
            <person name="Roach J."/>
            <person name="Grant S.R."/>
            <person name="Jones C.D."/>
            <person name="Dangl J.L."/>
        </authorList>
    </citation>
    <scope>NUCLEOTIDE SEQUENCE [LARGE SCALE GENOMIC DNA]</scope>
    <source>
        <strain evidence="2">M301072PT</strain>
    </source>
</reference>
<dbReference type="HOGENOM" id="CLU_2846573_0_0_6"/>
<sequence length="65" mass="6993">MEKGATTKGHKSFVSALAAAPSNTRTAELMLLSDGSENSLMIRCSLPKLEADKVLSEVKKPVEKF</sequence>
<organism evidence="1 2">
    <name type="scientific">Pseudomonas syringae pv. japonica str. M301072</name>
    <dbReference type="NCBI Taxonomy" id="629262"/>
    <lineage>
        <taxon>Bacteria</taxon>
        <taxon>Pseudomonadati</taxon>
        <taxon>Pseudomonadota</taxon>
        <taxon>Gammaproteobacteria</taxon>
        <taxon>Pseudomonadales</taxon>
        <taxon>Pseudomonadaceae</taxon>
        <taxon>Pseudomonas</taxon>
        <taxon>Pseudomonas syringae</taxon>
    </lineage>
</organism>
<dbReference type="AlphaFoldDB" id="F3FH97"/>
<dbReference type="PATRIC" id="fig|629262.5.peg.1914"/>
<gene>
    <name evidence="1" type="ORF">PSYJA_11615</name>
</gene>